<accession>A0A0C2CSA6</accession>
<dbReference type="AlphaFoldDB" id="A0A0C2CSA6"/>
<sequence length="47" mass="5667">MPHHYLEYRGGHGWRSWSKLFPIALCLHMRGDACEFGPSRFYELERE</sequence>
<comment type="caution">
    <text evidence="1">The sequence shown here is derived from an EMBL/GenBank/DDBJ whole genome shotgun (WGS) entry which is preliminary data.</text>
</comment>
<evidence type="ECO:0000313" key="2">
    <source>
        <dbReference type="Proteomes" id="UP000031599"/>
    </source>
</evidence>
<organism evidence="1 2">
    <name type="scientific">Enhygromyxa salina</name>
    <dbReference type="NCBI Taxonomy" id="215803"/>
    <lineage>
        <taxon>Bacteria</taxon>
        <taxon>Pseudomonadati</taxon>
        <taxon>Myxococcota</taxon>
        <taxon>Polyangia</taxon>
        <taxon>Nannocystales</taxon>
        <taxon>Nannocystaceae</taxon>
        <taxon>Enhygromyxa</taxon>
    </lineage>
</organism>
<protein>
    <submittedName>
        <fullName evidence="1">Uncharacterized protein</fullName>
    </submittedName>
</protein>
<reference evidence="1 2" key="1">
    <citation type="submission" date="2014-12" db="EMBL/GenBank/DDBJ databases">
        <title>Genome assembly of Enhygromyxa salina DSM 15201.</title>
        <authorList>
            <person name="Sharma G."/>
            <person name="Subramanian S."/>
        </authorList>
    </citation>
    <scope>NUCLEOTIDE SEQUENCE [LARGE SCALE GENOMIC DNA]</scope>
    <source>
        <strain evidence="1 2">DSM 15201</strain>
    </source>
</reference>
<gene>
    <name evidence="1" type="ORF">DB30_07253</name>
</gene>
<dbReference type="RefSeq" id="WP_153258421.1">
    <property type="nucleotide sequence ID" value="NZ_JMCC02000080.1"/>
</dbReference>
<dbReference type="EMBL" id="JMCC02000080">
    <property type="protein sequence ID" value="KIG14066.1"/>
    <property type="molecule type" value="Genomic_DNA"/>
</dbReference>
<evidence type="ECO:0000313" key="1">
    <source>
        <dbReference type="EMBL" id="KIG14066.1"/>
    </source>
</evidence>
<name>A0A0C2CSA6_9BACT</name>
<dbReference type="Proteomes" id="UP000031599">
    <property type="component" value="Unassembled WGS sequence"/>
</dbReference>
<proteinExistence type="predicted"/>